<comment type="caution">
    <text evidence="2">The sequence shown here is derived from an EMBL/GenBank/DDBJ whole genome shotgun (WGS) entry which is preliminary data.</text>
</comment>
<dbReference type="EMBL" id="CAUOFW020007636">
    <property type="protein sequence ID" value="CAK9180071.1"/>
    <property type="molecule type" value="Genomic_DNA"/>
</dbReference>
<gene>
    <name evidence="2" type="ORF">ILEXP_LOCUS50025</name>
</gene>
<dbReference type="Proteomes" id="UP001642360">
    <property type="component" value="Unassembled WGS sequence"/>
</dbReference>
<evidence type="ECO:0000313" key="2">
    <source>
        <dbReference type="EMBL" id="CAK9180071.1"/>
    </source>
</evidence>
<evidence type="ECO:0000256" key="1">
    <source>
        <dbReference type="SAM" id="MobiDB-lite"/>
    </source>
</evidence>
<feature type="region of interest" description="Disordered" evidence="1">
    <location>
        <begin position="81"/>
        <end position="106"/>
    </location>
</feature>
<reference evidence="2 3" key="1">
    <citation type="submission" date="2024-02" db="EMBL/GenBank/DDBJ databases">
        <authorList>
            <person name="Vignale AGUSTIN F."/>
            <person name="Sosa J E."/>
            <person name="Modenutti C."/>
        </authorList>
    </citation>
    <scope>NUCLEOTIDE SEQUENCE [LARGE SCALE GENOMIC DNA]</scope>
</reference>
<sequence length="127" mass="13962">MNPYSAGSSNGVNQDFARDRATNNVLVGGYAEIMETMYNVTGKYHSHKQLKNKDEYCAKFREKGLDHEDLMDQVLRGVTSTGANEWTPGENVASDPVLEEGSGESVTQSLTANDIANLPYIPAEFEL</sequence>
<protein>
    <submittedName>
        <fullName evidence="2">Uncharacterized protein</fullName>
    </submittedName>
</protein>
<accession>A0ABC8UGF1</accession>
<evidence type="ECO:0000313" key="3">
    <source>
        <dbReference type="Proteomes" id="UP001642360"/>
    </source>
</evidence>
<organism evidence="2 3">
    <name type="scientific">Ilex paraguariensis</name>
    <name type="common">yerba mate</name>
    <dbReference type="NCBI Taxonomy" id="185542"/>
    <lineage>
        <taxon>Eukaryota</taxon>
        <taxon>Viridiplantae</taxon>
        <taxon>Streptophyta</taxon>
        <taxon>Embryophyta</taxon>
        <taxon>Tracheophyta</taxon>
        <taxon>Spermatophyta</taxon>
        <taxon>Magnoliopsida</taxon>
        <taxon>eudicotyledons</taxon>
        <taxon>Gunneridae</taxon>
        <taxon>Pentapetalae</taxon>
        <taxon>asterids</taxon>
        <taxon>campanulids</taxon>
        <taxon>Aquifoliales</taxon>
        <taxon>Aquifoliaceae</taxon>
        <taxon>Ilex</taxon>
    </lineage>
</organism>
<keyword evidence="3" id="KW-1185">Reference proteome</keyword>
<dbReference type="AlphaFoldDB" id="A0ABC8UGF1"/>
<name>A0ABC8UGF1_9AQUA</name>
<proteinExistence type="predicted"/>